<keyword evidence="3" id="KW-0460">Magnesium</keyword>
<dbReference type="InterPro" id="IPR015797">
    <property type="entry name" value="NUDIX_hydrolase-like_dom_sf"/>
</dbReference>
<keyword evidence="2" id="KW-0378">Hydrolase</keyword>
<dbReference type="PROSITE" id="PS51462">
    <property type="entry name" value="NUDIX"/>
    <property type="match status" value="1"/>
</dbReference>
<proteinExistence type="predicted"/>
<dbReference type="AlphaFoldDB" id="A0A3L7J2E4"/>
<dbReference type="Proteomes" id="UP000282460">
    <property type="component" value="Unassembled WGS sequence"/>
</dbReference>
<comment type="cofactor">
    <cofactor evidence="1">
        <name>Mg(2+)</name>
        <dbReference type="ChEBI" id="CHEBI:18420"/>
    </cofactor>
</comment>
<keyword evidence="6" id="KW-1185">Reference proteome</keyword>
<protein>
    <submittedName>
        <fullName evidence="5">NUDIX domain-containing protein</fullName>
    </submittedName>
</protein>
<dbReference type="OrthoDB" id="9801098at2"/>
<dbReference type="InterPro" id="IPR000086">
    <property type="entry name" value="NUDIX_hydrolase_dom"/>
</dbReference>
<dbReference type="PANTHER" id="PTHR43046">
    <property type="entry name" value="GDP-MANNOSE MANNOSYL HYDROLASE"/>
    <property type="match status" value="1"/>
</dbReference>
<sequence length="114" mass="12160">MVRARGRDVLYMPGGKIDEGESPADAAARETREEVSVGLVPGSVHELFTVVTQAHGEPDGRQVRMVVFGGKADAEPQPSAEVSEVHWVTTADIDRCPPAGAEVLRQLAALDLID</sequence>
<evidence type="ECO:0000256" key="1">
    <source>
        <dbReference type="ARBA" id="ARBA00001946"/>
    </source>
</evidence>
<comment type="caution">
    <text evidence="5">The sequence shown here is derived from an EMBL/GenBank/DDBJ whole genome shotgun (WGS) entry which is preliminary data.</text>
</comment>
<dbReference type="Pfam" id="PF00293">
    <property type="entry name" value="NUDIX"/>
    <property type="match status" value="1"/>
</dbReference>
<gene>
    <name evidence="5" type="ORF">D9V28_06870</name>
</gene>
<dbReference type="Gene3D" id="3.90.79.10">
    <property type="entry name" value="Nucleoside Triphosphate Pyrophosphohydrolase"/>
    <property type="match status" value="1"/>
</dbReference>
<evidence type="ECO:0000256" key="3">
    <source>
        <dbReference type="ARBA" id="ARBA00022842"/>
    </source>
</evidence>
<dbReference type="EMBL" id="RCWJ01000002">
    <property type="protein sequence ID" value="RLQ84624.1"/>
    <property type="molecule type" value="Genomic_DNA"/>
</dbReference>
<evidence type="ECO:0000256" key="2">
    <source>
        <dbReference type="ARBA" id="ARBA00022801"/>
    </source>
</evidence>
<dbReference type="PANTHER" id="PTHR43046:SF12">
    <property type="entry name" value="GDP-MANNOSE MANNOSYL HYDROLASE"/>
    <property type="match status" value="1"/>
</dbReference>
<evidence type="ECO:0000259" key="4">
    <source>
        <dbReference type="PROSITE" id="PS51462"/>
    </source>
</evidence>
<dbReference type="SUPFAM" id="SSF55811">
    <property type="entry name" value="Nudix"/>
    <property type="match status" value="1"/>
</dbReference>
<dbReference type="CDD" id="cd04690">
    <property type="entry name" value="NUDIX_Hydrolase"/>
    <property type="match status" value="1"/>
</dbReference>
<evidence type="ECO:0000313" key="5">
    <source>
        <dbReference type="EMBL" id="RLQ84624.1"/>
    </source>
</evidence>
<dbReference type="GO" id="GO:0016787">
    <property type="term" value="F:hydrolase activity"/>
    <property type="evidence" value="ECO:0007669"/>
    <property type="project" value="UniProtKB-KW"/>
</dbReference>
<reference evidence="5 6" key="1">
    <citation type="submission" date="2018-10" db="EMBL/GenBank/DDBJ databases">
        <authorList>
            <person name="Li J."/>
        </authorList>
    </citation>
    <scope>NUCLEOTIDE SEQUENCE [LARGE SCALE GENOMIC DNA]</scope>
    <source>
        <strain evidence="5 6">ZD1-4</strain>
    </source>
</reference>
<name>A0A3L7J2E4_9MICO</name>
<evidence type="ECO:0000313" key="6">
    <source>
        <dbReference type="Proteomes" id="UP000282460"/>
    </source>
</evidence>
<accession>A0A3L7J2E4</accession>
<organism evidence="5 6">
    <name type="scientific">Mycetocola zhadangensis</name>
    <dbReference type="NCBI Taxonomy" id="1164595"/>
    <lineage>
        <taxon>Bacteria</taxon>
        <taxon>Bacillati</taxon>
        <taxon>Actinomycetota</taxon>
        <taxon>Actinomycetes</taxon>
        <taxon>Micrococcales</taxon>
        <taxon>Microbacteriaceae</taxon>
        <taxon>Mycetocola</taxon>
    </lineage>
</organism>
<feature type="domain" description="Nudix hydrolase" evidence="4">
    <location>
        <begin position="1"/>
        <end position="111"/>
    </location>
</feature>